<sequence length="575" mass="61233">MFKLRRYLAGHYAECVLAPLFKMLEALLQLLVPLVMAQVIDVGIPTRDASYVLWHGALLVGMGVFAWAISVTAQYFCSKLAAAFGTALRDDLFRHVLSLSRADVERLGRASLTTRLTNDTQQVQDGLNMFFRLILRSPFVTLGTVVAAWLVDGVEGAALLVAVVVSFALVMGFMRLTTSRYRDIQRGLDEVLLLVAENLEGVRVLRAFRREADERGAFAEAAGTVRRRQVTTGDLSALVNPLTYVAINCGLIALLWLGGAQVDVGNLTQGQLVALVSYVSQALVELLKLTNLIVLLSKASACARRVNEVFETAPSMADGTREAALAPDAPALTFDDVSFTYAGGAGPALSRVSFELPAGGTLGVIGGTGSGKSTLASLALRFYDATEGSVRVGGTDVRELTRSSLRRVVSLVEQGAQLFSGTVASNLRWGRSDAGEKDLQAALATAQAAGVVAGKGGLDAPVEQFGRNFSGGQRQRVAIARTLARRPEVLVLDDASSALDFATDAALRRALAHDCAGAAVVTISQRVTAVRQADQILVLDGGRQVGLGTHEELLASCPVYREICESQLTPEEVAR</sequence>
<evidence type="ECO:0000256" key="7">
    <source>
        <dbReference type="SAM" id="Phobius"/>
    </source>
</evidence>
<dbReference type="RefSeq" id="WP_204793185.1">
    <property type="nucleotide sequence ID" value="NZ_JACSNQ010000007.1"/>
</dbReference>
<dbReference type="InterPro" id="IPR011527">
    <property type="entry name" value="ABC1_TM_dom"/>
</dbReference>
<dbReference type="Gene3D" id="1.20.1560.10">
    <property type="entry name" value="ABC transporter type 1, transmembrane domain"/>
    <property type="match status" value="1"/>
</dbReference>
<dbReference type="SMART" id="SM00382">
    <property type="entry name" value="AAA"/>
    <property type="match status" value="1"/>
</dbReference>
<dbReference type="PANTHER" id="PTHR43394">
    <property type="entry name" value="ATP-DEPENDENT PERMEASE MDL1, MITOCHONDRIAL"/>
    <property type="match status" value="1"/>
</dbReference>
<dbReference type="GO" id="GO:0005524">
    <property type="term" value="F:ATP binding"/>
    <property type="evidence" value="ECO:0007669"/>
    <property type="project" value="UniProtKB-KW"/>
</dbReference>
<evidence type="ECO:0000256" key="2">
    <source>
        <dbReference type="ARBA" id="ARBA00022692"/>
    </source>
</evidence>
<dbReference type="PANTHER" id="PTHR43394:SF1">
    <property type="entry name" value="ATP-BINDING CASSETTE SUB-FAMILY B MEMBER 10, MITOCHONDRIAL"/>
    <property type="match status" value="1"/>
</dbReference>
<evidence type="ECO:0000256" key="6">
    <source>
        <dbReference type="ARBA" id="ARBA00023136"/>
    </source>
</evidence>
<dbReference type="InterPro" id="IPR039421">
    <property type="entry name" value="Type_1_exporter"/>
</dbReference>
<dbReference type="PROSITE" id="PS50893">
    <property type="entry name" value="ABC_TRANSPORTER_2"/>
    <property type="match status" value="1"/>
</dbReference>
<proteinExistence type="predicted"/>
<dbReference type="InterPro" id="IPR017871">
    <property type="entry name" value="ABC_transporter-like_CS"/>
</dbReference>
<evidence type="ECO:0000256" key="5">
    <source>
        <dbReference type="ARBA" id="ARBA00022989"/>
    </source>
</evidence>
<dbReference type="InterPro" id="IPR003593">
    <property type="entry name" value="AAA+_ATPase"/>
</dbReference>
<keyword evidence="5 7" id="KW-1133">Transmembrane helix</keyword>
<evidence type="ECO:0000313" key="10">
    <source>
        <dbReference type="EMBL" id="MBM6774838.1"/>
    </source>
</evidence>
<dbReference type="InterPro" id="IPR003439">
    <property type="entry name" value="ABC_transporter-like_ATP-bd"/>
</dbReference>
<dbReference type="Pfam" id="PF00664">
    <property type="entry name" value="ABC_membrane"/>
    <property type="match status" value="1"/>
</dbReference>
<evidence type="ECO:0000259" key="9">
    <source>
        <dbReference type="PROSITE" id="PS50929"/>
    </source>
</evidence>
<gene>
    <name evidence="10" type="ORF">H9X80_04685</name>
</gene>
<feature type="transmembrane region" description="Helical" evidence="7">
    <location>
        <begin position="235"/>
        <end position="258"/>
    </location>
</feature>
<feature type="transmembrane region" description="Helical" evidence="7">
    <location>
        <begin position="157"/>
        <end position="176"/>
    </location>
</feature>
<dbReference type="Pfam" id="PF00005">
    <property type="entry name" value="ABC_tran"/>
    <property type="match status" value="1"/>
</dbReference>
<accession>A0ABS2F1Y5</accession>
<dbReference type="CDD" id="cd18548">
    <property type="entry name" value="ABC_6TM_Tm287_like"/>
    <property type="match status" value="1"/>
</dbReference>
<feature type="transmembrane region" description="Helical" evidence="7">
    <location>
        <begin position="52"/>
        <end position="71"/>
    </location>
</feature>
<feature type="transmembrane region" description="Helical" evidence="7">
    <location>
        <begin position="20"/>
        <end position="40"/>
    </location>
</feature>
<feature type="domain" description="ABC transmembrane type-1" evidence="9">
    <location>
        <begin position="16"/>
        <end position="298"/>
    </location>
</feature>
<dbReference type="Proteomes" id="UP000712527">
    <property type="component" value="Unassembled WGS sequence"/>
</dbReference>
<dbReference type="SUPFAM" id="SSF90123">
    <property type="entry name" value="ABC transporter transmembrane region"/>
    <property type="match status" value="1"/>
</dbReference>
<dbReference type="InterPro" id="IPR036640">
    <property type="entry name" value="ABC1_TM_sf"/>
</dbReference>
<evidence type="ECO:0000313" key="11">
    <source>
        <dbReference type="Proteomes" id="UP000712527"/>
    </source>
</evidence>
<dbReference type="SUPFAM" id="SSF52540">
    <property type="entry name" value="P-loop containing nucleoside triphosphate hydrolases"/>
    <property type="match status" value="1"/>
</dbReference>
<evidence type="ECO:0000256" key="1">
    <source>
        <dbReference type="ARBA" id="ARBA00004651"/>
    </source>
</evidence>
<comment type="subcellular location">
    <subcellularLocation>
        <location evidence="1">Cell membrane</location>
        <topology evidence="1">Multi-pass membrane protein</topology>
    </subcellularLocation>
</comment>
<name>A0ABS2F1Y5_9ACTN</name>
<keyword evidence="2 7" id="KW-0812">Transmembrane</keyword>
<feature type="transmembrane region" description="Helical" evidence="7">
    <location>
        <begin position="133"/>
        <end position="151"/>
    </location>
</feature>
<protein>
    <submittedName>
        <fullName evidence="10">ABC transporter ATP-binding protein</fullName>
    </submittedName>
</protein>
<dbReference type="EMBL" id="JACSNQ010000007">
    <property type="protein sequence ID" value="MBM6774838.1"/>
    <property type="molecule type" value="Genomic_DNA"/>
</dbReference>
<reference evidence="10 11" key="1">
    <citation type="journal article" date="2021" name="Sci. Rep.">
        <title>The distribution of antibiotic resistance genes in chicken gut microbiota commensals.</title>
        <authorList>
            <person name="Juricova H."/>
            <person name="Matiasovicova J."/>
            <person name="Kubasova T."/>
            <person name="Cejkova D."/>
            <person name="Rychlik I."/>
        </authorList>
    </citation>
    <scope>NUCLEOTIDE SEQUENCE [LARGE SCALE GENOMIC DNA]</scope>
    <source>
        <strain evidence="10 11">An794</strain>
    </source>
</reference>
<organism evidence="10 11">
    <name type="scientific">Olsenella profusa</name>
    <dbReference type="NCBI Taxonomy" id="138595"/>
    <lineage>
        <taxon>Bacteria</taxon>
        <taxon>Bacillati</taxon>
        <taxon>Actinomycetota</taxon>
        <taxon>Coriobacteriia</taxon>
        <taxon>Coriobacteriales</taxon>
        <taxon>Atopobiaceae</taxon>
        <taxon>Olsenella</taxon>
    </lineage>
</organism>
<evidence type="ECO:0000259" key="8">
    <source>
        <dbReference type="PROSITE" id="PS50893"/>
    </source>
</evidence>
<dbReference type="PROSITE" id="PS50929">
    <property type="entry name" value="ABC_TM1F"/>
    <property type="match status" value="1"/>
</dbReference>
<keyword evidence="11" id="KW-1185">Reference proteome</keyword>
<dbReference type="Gene3D" id="3.40.50.300">
    <property type="entry name" value="P-loop containing nucleotide triphosphate hydrolases"/>
    <property type="match status" value="1"/>
</dbReference>
<evidence type="ECO:0000256" key="3">
    <source>
        <dbReference type="ARBA" id="ARBA00022741"/>
    </source>
</evidence>
<keyword evidence="6 7" id="KW-0472">Membrane</keyword>
<comment type="caution">
    <text evidence="10">The sequence shown here is derived from an EMBL/GenBank/DDBJ whole genome shotgun (WGS) entry which is preliminary data.</text>
</comment>
<feature type="domain" description="ABC transporter" evidence="8">
    <location>
        <begin position="332"/>
        <end position="566"/>
    </location>
</feature>
<evidence type="ECO:0000256" key="4">
    <source>
        <dbReference type="ARBA" id="ARBA00022840"/>
    </source>
</evidence>
<keyword evidence="3" id="KW-0547">Nucleotide-binding</keyword>
<keyword evidence="4 10" id="KW-0067">ATP-binding</keyword>
<dbReference type="InterPro" id="IPR027417">
    <property type="entry name" value="P-loop_NTPase"/>
</dbReference>
<dbReference type="PROSITE" id="PS00211">
    <property type="entry name" value="ABC_TRANSPORTER_1"/>
    <property type="match status" value="1"/>
</dbReference>